<comment type="function">
    <text evidence="1">Lipid phosphatase which dephosphorylates phosphatidylglycerophosphate (PGP) to phosphatidylglycerol (PG).</text>
</comment>
<reference evidence="4 7" key="2">
    <citation type="submission" date="2020-08" db="EMBL/GenBank/DDBJ databases">
        <title>Genomic Encyclopedia of Type Strains, Phase IV (KMG-IV): sequencing the most valuable type-strain genomes for metagenomic binning, comparative biology and taxonomic classification.</title>
        <authorList>
            <person name="Goeker M."/>
        </authorList>
    </citation>
    <scope>NUCLEOTIDE SEQUENCE [LARGE SCALE GENOMIC DNA]</scope>
    <source>
        <strain evidence="4 7">DSM 11525</strain>
    </source>
</reference>
<sequence length="168" mass="18079">MTSSNIPIATPTFGQLLRSPVLLLAFGFGSGLAKKAPGTFGTVAAIPLWYGLQFLSPVAYLAVIAVTFALGCYLCGAASKKLGVHDHGGIVWDEFVGYWLTMFMAPAGWLWALYGFVLFRIFDIAKPQPIGWADRRVHGGLGIMLDDILAGIYAALVLQGTAYLIHML</sequence>
<dbReference type="EMBL" id="JACHHR010000002">
    <property type="protein sequence ID" value="MBB5211036.1"/>
    <property type="molecule type" value="Genomic_DNA"/>
</dbReference>
<dbReference type="PANTHER" id="PTHR36305">
    <property type="entry name" value="PHOSPHATIDYLGLYCEROPHOSPHATASE A"/>
    <property type="match status" value="1"/>
</dbReference>
<keyword evidence="1" id="KW-0460">Magnesium</keyword>
<dbReference type="Pfam" id="PF04608">
    <property type="entry name" value="PgpA"/>
    <property type="match status" value="1"/>
</dbReference>
<dbReference type="AlphaFoldDB" id="A0A6P1T962"/>
<accession>A0A6P1T962</accession>
<comment type="cofactor">
    <cofactor evidence="1">
        <name>Mg(2+)</name>
        <dbReference type="ChEBI" id="CHEBI:18420"/>
    </cofactor>
</comment>
<keyword evidence="1" id="KW-1003">Cell membrane</keyword>
<evidence type="ECO:0000313" key="4">
    <source>
        <dbReference type="EMBL" id="MBB5211036.1"/>
    </source>
</evidence>
<dbReference type="GO" id="GO:0046872">
    <property type="term" value="F:metal ion binding"/>
    <property type="evidence" value="ECO:0007669"/>
    <property type="project" value="UniProtKB-KW"/>
</dbReference>
<feature type="transmembrane region" description="Helical" evidence="2">
    <location>
        <begin position="58"/>
        <end position="79"/>
    </location>
</feature>
<feature type="domain" description="YutG/PgpA" evidence="3">
    <location>
        <begin position="24"/>
        <end position="160"/>
    </location>
</feature>
<dbReference type="Proteomes" id="UP000464675">
    <property type="component" value="Chromosome"/>
</dbReference>
<keyword evidence="1" id="KW-0443">Lipid metabolism</keyword>
<dbReference type="InterPro" id="IPR036681">
    <property type="entry name" value="PgpA-like_sf"/>
</dbReference>
<dbReference type="SUPFAM" id="SSF101307">
    <property type="entry name" value="YutG-like"/>
    <property type="match status" value="1"/>
</dbReference>
<evidence type="ECO:0000313" key="5">
    <source>
        <dbReference type="EMBL" id="QHQ38163.1"/>
    </source>
</evidence>
<protein>
    <recommendedName>
        <fullName evidence="1">Phosphatidylglycerophosphatase A</fullName>
        <ecNumber evidence="1">3.1.3.27</ecNumber>
    </recommendedName>
    <alternativeName>
        <fullName evidence="1">Phosphatidylglycerolphosphate phosphatase A</fullName>
    </alternativeName>
</protein>
<feature type="transmembrane region" description="Helical" evidence="2">
    <location>
        <begin position="99"/>
        <end position="122"/>
    </location>
</feature>
<organism evidence="4 7">
    <name type="scientific">Microbulbifer hydrolyticus</name>
    <dbReference type="NCBI Taxonomy" id="48074"/>
    <lineage>
        <taxon>Bacteria</taxon>
        <taxon>Pseudomonadati</taxon>
        <taxon>Pseudomonadota</taxon>
        <taxon>Gammaproteobacteria</taxon>
        <taxon>Cellvibrionales</taxon>
        <taxon>Microbulbiferaceae</taxon>
        <taxon>Microbulbifer</taxon>
    </lineage>
</organism>
<dbReference type="PANTHER" id="PTHR36305:SF1">
    <property type="entry name" value="PHOSPHATIDYLGLYCEROPHOSPHATASE A"/>
    <property type="match status" value="1"/>
</dbReference>
<dbReference type="InterPro" id="IPR026037">
    <property type="entry name" value="PgpA"/>
</dbReference>
<keyword evidence="1 2" id="KW-0812">Transmembrane</keyword>
<feature type="transmembrane region" description="Helical" evidence="2">
    <location>
        <begin position="143"/>
        <end position="165"/>
    </location>
</feature>
<evidence type="ECO:0000256" key="2">
    <source>
        <dbReference type="SAM" id="Phobius"/>
    </source>
</evidence>
<dbReference type="EC" id="3.1.3.27" evidence="1"/>
<reference evidence="5 6" key="1">
    <citation type="submission" date="2020-01" db="EMBL/GenBank/DDBJ databases">
        <title>The possibility of degradation of plastic by Microbulbifer hydrolyticus IRE-31.</title>
        <authorList>
            <person name="Liu L."/>
        </authorList>
    </citation>
    <scope>NUCLEOTIDE SEQUENCE [LARGE SCALE GENOMIC DNA]</scope>
    <source>
        <strain evidence="5 6">IRE-31</strain>
    </source>
</reference>
<comment type="pathway">
    <text evidence="1">Phospholipid metabolism; phosphatidylglycerol biosynthesis; phosphatidylglycerol from CDP-diacylglycerol: step 2/2.</text>
</comment>
<dbReference type="CDD" id="cd06971">
    <property type="entry name" value="PgpA"/>
    <property type="match status" value="1"/>
</dbReference>
<dbReference type="EMBL" id="CP047491">
    <property type="protein sequence ID" value="QHQ38163.1"/>
    <property type="molecule type" value="Genomic_DNA"/>
</dbReference>
<evidence type="ECO:0000313" key="6">
    <source>
        <dbReference type="Proteomes" id="UP000464675"/>
    </source>
</evidence>
<keyword evidence="1 2" id="KW-0472">Membrane</keyword>
<dbReference type="InterPro" id="IPR007686">
    <property type="entry name" value="YutG/PgpA"/>
</dbReference>
<dbReference type="RefSeq" id="WP_161857499.1">
    <property type="nucleotide sequence ID" value="NZ_CP047491.1"/>
</dbReference>
<keyword evidence="6" id="KW-1185">Reference proteome</keyword>
<dbReference type="GO" id="GO:0006655">
    <property type="term" value="P:phosphatidylglycerol biosynthetic process"/>
    <property type="evidence" value="ECO:0007669"/>
    <property type="project" value="UniProtKB-UniPathway"/>
</dbReference>
<dbReference type="GO" id="GO:0008962">
    <property type="term" value="F:phosphatidylglycerophosphatase activity"/>
    <property type="evidence" value="ECO:0007669"/>
    <property type="project" value="UniProtKB-EC"/>
</dbReference>
<dbReference type="GO" id="GO:0005886">
    <property type="term" value="C:plasma membrane"/>
    <property type="evidence" value="ECO:0007669"/>
    <property type="project" value="UniProtKB-SubCell"/>
</dbReference>
<keyword evidence="1" id="KW-0997">Cell inner membrane</keyword>
<keyword evidence="1" id="KW-0442">Lipid degradation</keyword>
<dbReference type="OrthoDB" id="9804091at2"/>
<name>A0A6P1T962_9GAMM</name>
<proteinExistence type="predicted"/>
<evidence type="ECO:0000313" key="7">
    <source>
        <dbReference type="Proteomes" id="UP000563601"/>
    </source>
</evidence>
<comment type="subcellular location">
    <subcellularLocation>
        <location evidence="1">Cell inner membrane</location>
        <topology evidence="1">Multi-pass membrane protein</topology>
    </subcellularLocation>
</comment>
<keyword evidence="1" id="KW-0595">Phospholipid degradation</keyword>
<evidence type="ECO:0000259" key="3">
    <source>
        <dbReference type="Pfam" id="PF04608"/>
    </source>
</evidence>
<comment type="catalytic activity">
    <reaction evidence="1">
        <text>a 1,2-diacyl-sn-glycero-3-phospho-(1'-sn-glycero-3'-phosphate) + H2O = a 1,2-diacyl-sn-glycero-3-phospho-(1'-sn-glycerol) + phosphate</text>
        <dbReference type="Rhea" id="RHEA:33751"/>
        <dbReference type="ChEBI" id="CHEBI:15377"/>
        <dbReference type="ChEBI" id="CHEBI:43474"/>
        <dbReference type="ChEBI" id="CHEBI:60110"/>
        <dbReference type="ChEBI" id="CHEBI:64716"/>
        <dbReference type="EC" id="3.1.3.27"/>
    </reaction>
</comment>
<dbReference type="GO" id="GO:0009395">
    <property type="term" value="P:phospholipid catabolic process"/>
    <property type="evidence" value="ECO:0007669"/>
    <property type="project" value="UniProtKB-KW"/>
</dbReference>
<keyword evidence="1" id="KW-0479">Metal-binding</keyword>
<evidence type="ECO:0000256" key="1">
    <source>
        <dbReference type="PIRNR" id="PIRNR006162"/>
    </source>
</evidence>
<keyword evidence="1 4" id="KW-0378">Hydrolase</keyword>
<keyword evidence="2" id="KW-1133">Transmembrane helix</keyword>
<dbReference type="PIRSF" id="PIRSF006162">
    <property type="entry name" value="PgpA"/>
    <property type="match status" value="1"/>
</dbReference>
<gene>
    <name evidence="5" type="ORF">GTQ55_03570</name>
    <name evidence="4" type="ORF">HNQ53_001254</name>
</gene>
<dbReference type="Proteomes" id="UP000563601">
    <property type="component" value="Unassembled WGS sequence"/>
</dbReference>
<keyword evidence="1" id="KW-1208">Phospholipid metabolism</keyword>